<dbReference type="VEuPathDB" id="FungiDB:AB675_1323"/>
<dbReference type="GO" id="GO:0004827">
    <property type="term" value="F:proline-tRNA ligase activity"/>
    <property type="evidence" value="ECO:0007669"/>
    <property type="project" value="UniProtKB-EC"/>
</dbReference>
<dbReference type="GO" id="GO:0005739">
    <property type="term" value="C:mitochondrion"/>
    <property type="evidence" value="ECO:0007669"/>
    <property type="project" value="TreeGrafter"/>
</dbReference>
<evidence type="ECO:0000256" key="7">
    <source>
        <dbReference type="ARBA" id="ARBA00023146"/>
    </source>
</evidence>
<evidence type="ECO:0000256" key="2">
    <source>
        <dbReference type="ARBA" id="ARBA00012831"/>
    </source>
</evidence>
<dbReference type="PROSITE" id="PS50862">
    <property type="entry name" value="AA_TRNA_LIGASE_II"/>
    <property type="match status" value="1"/>
</dbReference>
<keyword evidence="3 11" id="KW-0436">Ligase</keyword>
<evidence type="ECO:0000256" key="3">
    <source>
        <dbReference type="ARBA" id="ARBA00022598"/>
    </source>
</evidence>
<evidence type="ECO:0000259" key="10">
    <source>
        <dbReference type="PROSITE" id="PS50862"/>
    </source>
</evidence>
<dbReference type="GO" id="GO:0005524">
    <property type="term" value="F:ATP binding"/>
    <property type="evidence" value="ECO:0007669"/>
    <property type="project" value="UniProtKB-KW"/>
</dbReference>
<keyword evidence="6" id="KW-0648">Protein biosynthesis</keyword>
<name>A0A0N1HHC2_9EURO</name>
<comment type="caution">
    <text evidence="11">The sequence shown here is derived from an EMBL/GenBank/DDBJ whole genome shotgun (WGS) entry which is preliminary data.</text>
</comment>
<dbReference type="Gene3D" id="3.40.50.800">
    <property type="entry name" value="Anticodon-binding domain"/>
    <property type="match status" value="1"/>
</dbReference>
<accession>A0A0N1HHC2</accession>
<dbReference type="SUPFAM" id="SSF55681">
    <property type="entry name" value="Class II aaRS and biotin synthetases"/>
    <property type="match status" value="1"/>
</dbReference>
<dbReference type="InterPro" id="IPR006195">
    <property type="entry name" value="aa-tRNA-synth_II"/>
</dbReference>
<organism evidence="11 12">
    <name type="scientific">Cyphellophora attinorum</name>
    <dbReference type="NCBI Taxonomy" id="1664694"/>
    <lineage>
        <taxon>Eukaryota</taxon>
        <taxon>Fungi</taxon>
        <taxon>Dikarya</taxon>
        <taxon>Ascomycota</taxon>
        <taxon>Pezizomycotina</taxon>
        <taxon>Eurotiomycetes</taxon>
        <taxon>Chaetothyriomycetidae</taxon>
        <taxon>Chaetothyriales</taxon>
        <taxon>Cyphellophoraceae</taxon>
        <taxon>Cyphellophora</taxon>
    </lineage>
</organism>
<dbReference type="NCBIfam" id="TIGR00409">
    <property type="entry name" value="proS_fam_II"/>
    <property type="match status" value="1"/>
</dbReference>
<evidence type="ECO:0000256" key="1">
    <source>
        <dbReference type="ARBA" id="ARBA00008226"/>
    </source>
</evidence>
<dbReference type="Pfam" id="PF00587">
    <property type="entry name" value="tRNA-synt_2b"/>
    <property type="match status" value="1"/>
</dbReference>
<dbReference type="GeneID" id="28733084"/>
<evidence type="ECO:0000256" key="5">
    <source>
        <dbReference type="ARBA" id="ARBA00022840"/>
    </source>
</evidence>
<dbReference type="InterPro" id="IPR036621">
    <property type="entry name" value="Anticodon-bd_dom_sf"/>
</dbReference>
<feature type="domain" description="Aminoacyl-transfer RNA synthetases class-II family profile" evidence="10">
    <location>
        <begin position="71"/>
        <end position="506"/>
    </location>
</feature>
<sequence length="657" mass="73157">MNLHGSVVRAFRGQCSKWQAFGNRSQHSLTPDHRERLSQLWVPHVASQKWEPGAKEPRDATTLLEDAGYIRKAYSGIYQYLPLGVKVLDKIERLIDHHMRSVGASKLSLSSFSSEKKWATSGRLANSTEIFQFQDRNKSKWLLAPTHEEEICTLLHSRINLHGQLPVRLYQIGRKYRDEQRPRGGLLRGREFIMKDLYTFDTSAEAAKDTYELVREAYNNFFADLGIPYLEARADSGNMGGNLSHEFHLPHHSGEDDVITCSSCGENRNEEFVPPTSRMIEYVKAPDFLAQDSTVSPSKVRDYISVKNDILIRVLIPSQASEGESIASADVNPYAVKEAMDDIAEVNTGLEEHQVMQKFEDYRGKGKRGRVAYLVDKRVTAEQLRMRIQQDLKNYGGENTQRLIVRTLQNEGPDGAAHDSNALSGSIRRPIDLLKLKEGDECPHCLEGKVEVHKAIEIGHTFHLGTGYTSLLGPKKPIPHPGPREHMTTPLEMGCHGIGVSRLMAAAAACLSPKDAIQWPKIIAPYTVLVGDAVEKTAKSSIADAISPSAEALSLYDDIAQQLDDIEPGRGYLKPDVVLDDRLSDYKHMSNSAIFTGYPIIVMLGRAARDRGIAELICAQAGLREEVPLNNVPKAVGRLLKRRDLAKSSLSSYVSSV</sequence>
<evidence type="ECO:0000256" key="6">
    <source>
        <dbReference type="ARBA" id="ARBA00022917"/>
    </source>
</evidence>
<evidence type="ECO:0000256" key="4">
    <source>
        <dbReference type="ARBA" id="ARBA00022741"/>
    </source>
</evidence>
<reference evidence="11 12" key="1">
    <citation type="submission" date="2015-06" db="EMBL/GenBank/DDBJ databases">
        <title>Draft genome of the ant-associated black yeast Phialophora attae CBS 131958.</title>
        <authorList>
            <person name="Moreno L.F."/>
            <person name="Stielow B.J."/>
            <person name="de Hoog S."/>
            <person name="Vicente V.A."/>
            <person name="Weiss V.A."/>
            <person name="de Vries M."/>
            <person name="Cruz L.M."/>
            <person name="Souza E.M."/>
        </authorList>
    </citation>
    <scope>NUCLEOTIDE SEQUENCE [LARGE SCALE GENOMIC DNA]</scope>
    <source>
        <strain evidence="11 12">CBS 131958</strain>
    </source>
</reference>
<evidence type="ECO:0000256" key="8">
    <source>
        <dbReference type="ARBA" id="ARBA00029731"/>
    </source>
</evidence>
<dbReference type="InterPro" id="IPR004500">
    <property type="entry name" value="Pro-tRNA-synth_IIa_bac-type"/>
</dbReference>
<evidence type="ECO:0000313" key="12">
    <source>
        <dbReference type="Proteomes" id="UP000038010"/>
    </source>
</evidence>
<dbReference type="Proteomes" id="UP000038010">
    <property type="component" value="Unassembled WGS sequence"/>
</dbReference>
<dbReference type="EC" id="6.1.1.15" evidence="2"/>
<dbReference type="InterPro" id="IPR002314">
    <property type="entry name" value="aa-tRNA-synt_IIb"/>
</dbReference>
<dbReference type="InterPro" id="IPR002316">
    <property type="entry name" value="Pro-tRNA-ligase_IIa"/>
</dbReference>
<dbReference type="EMBL" id="LFJN01000044">
    <property type="protein sequence ID" value="KPI35127.1"/>
    <property type="molecule type" value="Genomic_DNA"/>
</dbReference>
<evidence type="ECO:0000256" key="9">
    <source>
        <dbReference type="ARBA" id="ARBA00047671"/>
    </source>
</evidence>
<dbReference type="InterPro" id="IPR050062">
    <property type="entry name" value="Pro-tRNA_synthetase"/>
</dbReference>
<dbReference type="RefSeq" id="XP_017995090.1">
    <property type="nucleotide sequence ID" value="XM_018141204.1"/>
</dbReference>
<dbReference type="STRING" id="1664694.A0A0N1HHC2"/>
<keyword evidence="12" id="KW-1185">Reference proteome</keyword>
<dbReference type="OrthoDB" id="10267474at2759"/>
<comment type="similarity">
    <text evidence="1">Belongs to the class-II aminoacyl-tRNA synthetase family.</text>
</comment>
<keyword evidence="5" id="KW-0067">ATP-binding</keyword>
<dbReference type="InterPro" id="IPR045864">
    <property type="entry name" value="aa-tRNA-synth_II/BPL/LPL"/>
</dbReference>
<dbReference type="GO" id="GO:0006433">
    <property type="term" value="P:prolyl-tRNA aminoacylation"/>
    <property type="evidence" value="ECO:0007669"/>
    <property type="project" value="InterPro"/>
</dbReference>
<protein>
    <recommendedName>
        <fullName evidence="2">proline--tRNA ligase</fullName>
        <ecNumber evidence="2">6.1.1.15</ecNumber>
    </recommendedName>
    <alternativeName>
        <fullName evidence="8">Prolyl-tRNA synthetase</fullName>
    </alternativeName>
</protein>
<keyword evidence="4" id="KW-0547">Nucleotide-binding</keyword>
<dbReference type="AlphaFoldDB" id="A0A0N1HHC2"/>
<evidence type="ECO:0000313" key="11">
    <source>
        <dbReference type="EMBL" id="KPI35127.1"/>
    </source>
</evidence>
<dbReference type="PANTHER" id="PTHR42753:SF2">
    <property type="entry name" value="PROLINE--TRNA LIGASE"/>
    <property type="match status" value="1"/>
</dbReference>
<proteinExistence type="inferred from homology"/>
<dbReference type="PANTHER" id="PTHR42753">
    <property type="entry name" value="MITOCHONDRIAL RIBOSOME PROTEIN L39/PROLYL-TRNA LIGASE FAMILY MEMBER"/>
    <property type="match status" value="1"/>
</dbReference>
<comment type="catalytic activity">
    <reaction evidence="9">
        <text>tRNA(Pro) + L-proline + ATP = L-prolyl-tRNA(Pro) + AMP + diphosphate</text>
        <dbReference type="Rhea" id="RHEA:14305"/>
        <dbReference type="Rhea" id="RHEA-COMP:9700"/>
        <dbReference type="Rhea" id="RHEA-COMP:9702"/>
        <dbReference type="ChEBI" id="CHEBI:30616"/>
        <dbReference type="ChEBI" id="CHEBI:33019"/>
        <dbReference type="ChEBI" id="CHEBI:60039"/>
        <dbReference type="ChEBI" id="CHEBI:78442"/>
        <dbReference type="ChEBI" id="CHEBI:78532"/>
        <dbReference type="ChEBI" id="CHEBI:456215"/>
        <dbReference type="EC" id="6.1.1.15"/>
    </reaction>
</comment>
<gene>
    <name evidence="11" type="ORF">AB675_1323</name>
</gene>
<keyword evidence="7" id="KW-0030">Aminoacyl-tRNA synthetase</keyword>
<dbReference type="Gene3D" id="3.30.930.10">
    <property type="entry name" value="Bira Bifunctional Protein, Domain 2"/>
    <property type="match status" value="2"/>
</dbReference>
<dbReference type="PRINTS" id="PR01046">
    <property type="entry name" value="TRNASYNTHPRO"/>
</dbReference>